<proteinExistence type="predicted"/>
<dbReference type="OrthoDB" id="199771at2759"/>
<reference evidence="1 2" key="1">
    <citation type="journal article" date="2016" name="Mol. Biol. Evol.">
        <title>Comparative Genomics of Early-Diverging Mushroom-Forming Fungi Provides Insights into the Origins of Lignocellulose Decay Capabilities.</title>
        <authorList>
            <person name="Nagy L.G."/>
            <person name="Riley R."/>
            <person name="Tritt A."/>
            <person name="Adam C."/>
            <person name="Daum C."/>
            <person name="Floudas D."/>
            <person name="Sun H."/>
            <person name="Yadav J.S."/>
            <person name="Pangilinan J."/>
            <person name="Larsson K.H."/>
            <person name="Matsuura K."/>
            <person name="Barry K."/>
            <person name="Labutti K."/>
            <person name="Kuo R."/>
            <person name="Ohm R.A."/>
            <person name="Bhattacharya S.S."/>
            <person name="Shirouzu T."/>
            <person name="Yoshinaga Y."/>
            <person name="Martin F.M."/>
            <person name="Grigoriev I.V."/>
            <person name="Hibbett D.S."/>
        </authorList>
    </citation>
    <scope>NUCLEOTIDE SEQUENCE [LARGE SCALE GENOMIC DNA]</scope>
    <source>
        <strain evidence="1 2">CBS 109695</strain>
    </source>
</reference>
<dbReference type="EMBL" id="KV417607">
    <property type="protein sequence ID" value="KZP15248.1"/>
    <property type="molecule type" value="Genomic_DNA"/>
</dbReference>
<accession>A0A166DZY5</accession>
<dbReference type="Proteomes" id="UP000076532">
    <property type="component" value="Unassembled WGS sequence"/>
</dbReference>
<gene>
    <name evidence="1" type="ORF">FIBSPDRAFT_935339</name>
</gene>
<evidence type="ECO:0000313" key="2">
    <source>
        <dbReference type="Proteomes" id="UP000076532"/>
    </source>
</evidence>
<dbReference type="AlphaFoldDB" id="A0A166DZY5"/>
<keyword evidence="2" id="KW-1185">Reference proteome</keyword>
<evidence type="ECO:0000313" key="1">
    <source>
        <dbReference type="EMBL" id="KZP15248.1"/>
    </source>
</evidence>
<protein>
    <submittedName>
        <fullName evidence="1">Uncharacterized protein</fullName>
    </submittedName>
</protein>
<name>A0A166DZY5_9AGAM</name>
<sequence>MSLSGSCVLEAGVQRRGVEPRIGFTRRGDRWVQLAGDQAGAAAWIRLLMCAWMRIGGLGVRGRRSLSRLGDVLRGDVCVHAECGGASGVVAELGTRGHLMSEGQLCKRRGPGRSCSVSNWGEDGTRVLGERRLVKLKELKRGNGTELVVMGMFPKHIDVEAHGGYATLRYVEDVHEEGAHANPELKTFVNEYIMAHALVNPNDQPCINLDELLAA</sequence>
<organism evidence="1 2">
    <name type="scientific">Athelia psychrophila</name>
    <dbReference type="NCBI Taxonomy" id="1759441"/>
    <lineage>
        <taxon>Eukaryota</taxon>
        <taxon>Fungi</taxon>
        <taxon>Dikarya</taxon>
        <taxon>Basidiomycota</taxon>
        <taxon>Agaricomycotina</taxon>
        <taxon>Agaricomycetes</taxon>
        <taxon>Agaricomycetidae</taxon>
        <taxon>Atheliales</taxon>
        <taxon>Atheliaceae</taxon>
        <taxon>Athelia</taxon>
    </lineage>
</organism>